<dbReference type="EMBL" id="HBUE01173656">
    <property type="protein sequence ID" value="CAG6516623.1"/>
    <property type="molecule type" value="Transcribed_RNA"/>
</dbReference>
<accession>A0A8D8DRJ2</accession>
<feature type="compositionally biased region" description="Polar residues" evidence="1">
    <location>
        <begin position="34"/>
        <end position="44"/>
    </location>
</feature>
<protein>
    <submittedName>
        <fullName evidence="3">(northern house mosquito) hypothetical protein</fullName>
    </submittedName>
</protein>
<feature type="chain" id="PRO_5036260589" evidence="2">
    <location>
        <begin position="19"/>
        <end position="129"/>
    </location>
</feature>
<dbReference type="AlphaFoldDB" id="A0A8D8DRJ2"/>
<keyword evidence="2" id="KW-0732">Signal</keyword>
<reference evidence="3" key="1">
    <citation type="submission" date="2021-05" db="EMBL/GenBank/DDBJ databases">
        <authorList>
            <person name="Alioto T."/>
            <person name="Alioto T."/>
            <person name="Gomez Garrido J."/>
        </authorList>
    </citation>
    <scope>NUCLEOTIDE SEQUENCE</scope>
</reference>
<feature type="signal peptide" evidence="2">
    <location>
        <begin position="1"/>
        <end position="18"/>
    </location>
</feature>
<feature type="region of interest" description="Disordered" evidence="1">
    <location>
        <begin position="23"/>
        <end position="68"/>
    </location>
</feature>
<dbReference type="EMBL" id="HBUE01279130">
    <property type="protein sequence ID" value="CAG6568124.1"/>
    <property type="molecule type" value="Transcribed_RNA"/>
</dbReference>
<evidence type="ECO:0000256" key="1">
    <source>
        <dbReference type="SAM" id="MobiDB-lite"/>
    </source>
</evidence>
<proteinExistence type="predicted"/>
<name>A0A8D8DRJ2_CULPI</name>
<dbReference type="EMBL" id="HBUE01173662">
    <property type="protein sequence ID" value="CAG6516626.1"/>
    <property type="molecule type" value="Transcribed_RNA"/>
</dbReference>
<dbReference type="EMBL" id="HBUE01041375">
    <property type="protein sequence ID" value="CAG6460841.1"/>
    <property type="molecule type" value="Transcribed_RNA"/>
</dbReference>
<dbReference type="EMBL" id="HBUE01279132">
    <property type="protein sequence ID" value="CAG6568125.1"/>
    <property type="molecule type" value="Transcribed_RNA"/>
</dbReference>
<evidence type="ECO:0000313" key="3">
    <source>
        <dbReference type="EMBL" id="CAG6516623.1"/>
    </source>
</evidence>
<dbReference type="EMBL" id="HBUE01173660">
    <property type="protein sequence ID" value="CAG6516625.1"/>
    <property type="molecule type" value="Transcribed_RNA"/>
</dbReference>
<evidence type="ECO:0000256" key="2">
    <source>
        <dbReference type="SAM" id="SignalP"/>
    </source>
</evidence>
<organism evidence="3">
    <name type="scientific">Culex pipiens</name>
    <name type="common">House mosquito</name>
    <dbReference type="NCBI Taxonomy" id="7175"/>
    <lineage>
        <taxon>Eukaryota</taxon>
        <taxon>Metazoa</taxon>
        <taxon>Ecdysozoa</taxon>
        <taxon>Arthropoda</taxon>
        <taxon>Hexapoda</taxon>
        <taxon>Insecta</taxon>
        <taxon>Pterygota</taxon>
        <taxon>Neoptera</taxon>
        <taxon>Endopterygota</taxon>
        <taxon>Diptera</taxon>
        <taxon>Nematocera</taxon>
        <taxon>Culicoidea</taxon>
        <taxon>Culicidae</taxon>
        <taxon>Culicinae</taxon>
        <taxon>Culicini</taxon>
        <taxon>Culex</taxon>
        <taxon>Culex</taxon>
    </lineage>
</organism>
<sequence>MASTYALSVLFFFSRSQSTSLAVQSSFPPPGHDQQPTLHRSFFSSKPAPRPPVQNRPPRAFDTRPPAARVPPARVVPLYRFCWNSSAPRAAVVRRDVSDPSRGSSWPPARSGYVRARRGSSFVRFEGFT</sequence>
<dbReference type="EMBL" id="HBUE01279125">
    <property type="protein sequence ID" value="CAG6568122.1"/>
    <property type="molecule type" value="Transcribed_RNA"/>
</dbReference>